<reference evidence="3" key="1">
    <citation type="journal article" date="2017" name="Nat. Microbiol.">
        <title>Global analysis of biosynthetic gene clusters reveals vast potential of secondary metabolite production in Penicillium species.</title>
        <authorList>
            <person name="Nielsen J.C."/>
            <person name="Grijseels S."/>
            <person name="Prigent S."/>
            <person name="Ji B."/>
            <person name="Dainat J."/>
            <person name="Nielsen K.F."/>
            <person name="Frisvad J.C."/>
            <person name="Workman M."/>
            <person name="Nielsen J."/>
        </authorList>
    </citation>
    <scope>NUCLEOTIDE SEQUENCE [LARGE SCALE GENOMIC DNA]</scope>
    <source>
        <strain evidence="3">IBT 14082</strain>
    </source>
</reference>
<sequence>MIIGSENVGMNVGIVYNLLGIFQFTLVRSPAPPGETEKANDCRNDTSGFRLIAKLPNRNRLIPGVPPLVTAASSHTYTQNRFFSDSVSLKAFDSQASHEVSRVSAKPNGVGHRAHRSRPRSKLPQDSSAAALYTSHTGKPIALLTCQHAIRTHHPVRLPRQTHAAGFSAFAPAMNLPETTVVNRSSPVPLPFDLGSFYQGDNVAFDSITGALDMDAGLMRSTVSPTSCAENRAPVAGCGAGFECIGVVRRTKEVFELVEASRYACLGDWDAVESGAILPVVQILARWLRSRQSVPEGSGEIG</sequence>
<dbReference type="EMBL" id="MLQL01000033">
    <property type="protein sequence ID" value="OQE15127.1"/>
    <property type="molecule type" value="Genomic_DNA"/>
</dbReference>
<evidence type="ECO:0000313" key="2">
    <source>
        <dbReference type="EMBL" id="OQE15127.1"/>
    </source>
</evidence>
<keyword evidence="3" id="KW-1185">Reference proteome</keyword>
<dbReference type="OrthoDB" id="437457at2759"/>
<proteinExistence type="predicted"/>
<organism evidence="2 3">
    <name type="scientific">Penicillium flavigenum</name>
    <dbReference type="NCBI Taxonomy" id="254877"/>
    <lineage>
        <taxon>Eukaryota</taxon>
        <taxon>Fungi</taxon>
        <taxon>Dikarya</taxon>
        <taxon>Ascomycota</taxon>
        <taxon>Pezizomycotina</taxon>
        <taxon>Eurotiomycetes</taxon>
        <taxon>Eurotiomycetidae</taxon>
        <taxon>Eurotiales</taxon>
        <taxon>Aspergillaceae</taxon>
        <taxon>Penicillium</taxon>
    </lineage>
</organism>
<dbReference type="STRING" id="254877.A0A1V6SM50"/>
<protein>
    <submittedName>
        <fullName evidence="2">Uncharacterized protein</fullName>
    </submittedName>
</protein>
<evidence type="ECO:0000313" key="3">
    <source>
        <dbReference type="Proteomes" id="UP000191342"/>
    </source>
</evidence>
<dbReference type="Proteomes" id="UP000191342">
    <property type="component" value="Unassembled WGS sequence"/>
</dbReference>
<accession>A0A1V6SM50</accession>
<gene>
    <name evidence="2" type="ORF">PENFLA_c033G09088</name>
</gene>
<evidence type="ECO:0000256" key="1">
    <source>
        <dbReference type="SAM" id="MobiDB-lite"/>
    </source>
</evidence>
<feature type="compositionally biased region" description="Basic residues" evidence="1">
    <location>
        <begin position="112"/>
        <end position="121"/>
    </location>
</feature>
<comment type="caution">
    <text evidence="2">The sequence shown here is derived from an EMBL/GenBank/DDBJ whole genome shotgun (WGS) entry which is preliminary data.</text>
</comment>
<name>A0A1V6SM50_9EURO</name>
<dbReference type="AlphaFoldDB" id="A0A1V6SM50"/>
<feature type="region of interest" description="Disordered" evidence="1">
    <location>
        <begin position="101"/>
        <end position="128"/>
    </location>
</feature>